<dbReference type="Proteomes" id="UP000242515">
    <property type="component" value="Unassembled WGS sequence"/>
</dbReference>
<protein>
    <submittedName>
        <fullName evidence="2">Glucans biosynthesis protein C</fullName>
    </submittedName>
</protein>
<keyword evidence="1" id="KW-0472">Membrane</keyword>
<dbReference type="AlphaFoldDB" id="A0A1H9LRV0"/>
<evidence type="ECO:0000313" key="3">
    <source>
        <dbReference type="Proteomes" id="UP000242515"/>
    </source>
</evidence>
<proteinExistence type="predicted"/>
<accession>A0A1H9LRV0</accession>
<feature type="transmembrane region" description="Helical" evidence="1">
    <location>
        <begin position="21"/>
        <end position="44"/>
    </location>
</feature>
<sequence length="89" mass="10605">MIGYQLFHFLKQRTEQWQHKQIGWWQVLGGLTLSILVWCLLRRLLLLTLPLVMKDALMNIVVMQVLFYLPFFNARRAGLANHFIKSTLY</sequence>
<organism evidence="2 3">
    <name type="scientific">Rosenbergiella nectarea</name>
    <dbReference type="NCBI Taxonomy" id="988801"/>
    <lineage>
        <taxon>Bacteria</taxon>
        <taxon>Pseudomonadati</taxon>
        <taxon>Pseudomonadota</taxon>
        <taxon>Gammaproteobacteria</taxon>
        <taxon>Enterobacterales</taxon>
        <taxon>Erwiniaceae</taxon>
        <taxon>Rosenbergiella</taxon>
    </lineage>
</organism>
<reference evidence="3" key="1">
    <citation type="submission" date="2016-10" db="EMBL/GenBank/DDBJ databases">
        <authorList>
            <person name="Varghese N."/>
            <person name="Submissions S."/>
        </authorList>
    </citation>
    <scope>NUCLEOTIDE SEQUENCE [LARGE SCALE GENOMIC DNA]</scope>
    <source>
        <strain evidence="3">8N4</strain>
    </source>
</reference>
<keyword evidence="1" id="KW-1133">Transmembrane helix</keyword>
<keyword evidence="1" id="KW-0812">Transmembrane</keyword>
<name>A0A1H9LRV0_9GAMM</name>
<dbReference type="EMBL" id="FOGC01000012">
    <property type="protein sequence ID" value="SER13937.1"/>
    <property type="molecule type" value="Genomic_DNA"/>
</dbReference>
<gene>
    <name evidence="2" type="ORF">SAMN05216522_11247</name>
</gene>
<evidence type="ECO:0000313" key="2">
    <source>
        <dbReference type="EMBL" id="SER13937.1"/>
    </source>
</evidence>
<dbReference type="STRING" id="988801.SAMN05216522_11247"/>
<feature type="transmembrane region" description="Helical" evidence="1">
    <location>
        <begin position="56"/>
        <end position="74"/>
    </location>
</feature>
<keyword evidence="3" id="KW-1185">Reference proteome</keyword>
<evidence type="ECO:0000256" key="1">
    <source>
        <dbReference type="SAM" id="Phobius"/>
    </source>
</evidence>